<keyword evidence="3" id="KW-0597">Phosphoprotein</keyword>
<evidence type="ECO:0000256" key="7">
    <source>
        <dbReference type="ARBA" id="ARBA00022840"/>
    </source>
</evidence>
<feature type="transmembrane region" description="Helical" evidence="10">
    <location>
        <begin position="96"/>
        <end position="113"/>
    </location>
</feature>
<keyword evidence="14" id="KW-1185">Reference proteome</keyword>
<dbReference type="SUPFAM" id="SSF55874">
    <property type="entry name" value="ATPase domain of HSP90 chaperone/DNA topoisomerase II/histidine kinase"/>
    <property type="match status" value="1"/>
</dbReference>
<evidence type="ECO:0000259" key="12">
    <source>
        <dbReference type="Pfam" id="PF07730"/>
    </source>
</evidence>
<evidence type="ECO:0000256" key="9">
    <source>
        <dbReference type="SAM" id="Coils"/>
    </source>
</evidence>
<keyword evidence="6 13" id="KW-0418">Kinase</keyword>
<keyword evidence="4" id="KW-0808">Transferase</keyword>
<dbReference type="PANTHER" id="PTHR24421:SF10">
    <property type="entry name" value="NITRATE_NITRITE SENSOR PROTEIN NARQ"/>
    <property type="match status" value="1"/>
</dbReference>
<dbReference type="EMBL" id="JACOOL010000004">
    <property type="protein sequence ID" value="MBC5636541.1"/>
    <property type="molecule type" value="Genomic_DNA"/>
</dbReference>
<name>A0A923L513_9BACI</name>
<feature type="domain" description="Histidine kinase/HSP90-like ATPase" evidence="11">
    <location>
        <begin position="274"/>
        <end position="347"/>
    </location>
</feature>
<evidence type="ECO:0000256" key="2">
    <source>
        <dbReference type="ARBA" id="ARBA00012438"/>
    </source>
</evidence>
<feature type="coiled-coil region" evidence="9">
    <location>
        <begin position="133"/>
        <end position="167"/>
    </location>
</feature>
<dbReference type="AlphaFoldDB" id="A0A923L513"/>
<dbReference type="Pfam" id="PF07730">
    <property type="entry name" value="HisKA_3"/>
    <property type="match status" value="1"/>
</dbReference>
<keyword evidence="10" id="KW-0472">Membrane</keyword>
<feature type="transmembrane region" description="Helical" evidence="10">
    <location>
        <begin position="72"/>
        <end position="89"/>
    </location>
</feature>
<dbReference type="PANTHER" id="PTHR24421">
    <property type="entry name" value="NITRATE/NITRITE SENSOR PROTEIN NARX-RELATED"/>
    <property type="match status" value="1"/>
</dbReference>
<dbReference type="GO" id="GO:0000155">
    <property type="term" value="F:phosphorelay sensor kinase activity"/>
    <property type="evidence" value="ECO:0007669"/>
    <property type="project" value="InterPro"/>
</dbReference>
<reference evidence="13" key="1">
    <citation type="submission" date="2020-08" db="EMBL/GenBank/DDBJ databases">
        <title>Genome public.</title>
        <authorList>
            <person name="Liu C."/>
            <person name="Sun Q."/>
        </authorList>
    </citation>
    <scope>NUCLEOTIDE SEQUENCE</scope>
    <source>
        <strain evidence="13">BX22</strain>
    </source>
</reference>
<comment type="catalytic activity">
    <reaction evidence="1">
        <text>ATP + protein L-histidine = ADP + protein N-phospho-L-histidine.</text>
        <dbReference type="EC" id="2.7.13.3"/>
    </reaction>
</comment>
<dbReference type="Gene3D" id="1.20.5.1930">
    <property type="match status" value="1"/>
</dbReference>
<dbReference type="InterPro" id="IPR003594">
    <property type="entry name" value="HATPase_dom"/>
</dbReference>
<evidence type="ECO:0000256" key="5">
    <source>
        <dbReference type="ARBA" id="ARBA00022741"/>
    </source>
</evidence>
<dbReference type="EC" id="2.7.13.3" evidence="2"/>
<dbReference type="Gene3D" id="3.30.565.10">
    <property type="entry name" value="Histidine kinase-like ATPase, C-terminal domain"/>
    <property type="match status" value="1"/>
</dbReference>
<accession>A0A923L513</accession>
<evidence type="ECO:0000259" key="11">
    <source>
        <dbReference type="Pfam" id="PF02518"/>
    </source>
</evidence>
<dbReference type="Pfam" id="PF02518">
    <property type="entry name" value="HATPase_c"/>
    <property type="match status" value="1"/>
</dbReference>
<keyword evidence="10" id="KW-1133">Transmembrane helix</keyword>
<dbReference type="GO" id="GO:0005524">
    <property type="term" value="F:ATP binding"/>
    <property type="evidence" value="ECO:0007669"/>
    <property type="project" value="UniProtKB-KW"/>
</dbReference>
<gene>
    <name evidence="13" type="ORF">H8S33_06855</name>
</gene>
<evidence type="ECO:0000256" key="10">
    <source>
        <dbReference type="SAM" id="Phobius"/>
    </source>
</evidence>
<evidence type="ECO:0000256" key="6">
    <source>
        <dbReference type="ARBA" id="ARBA00022777"/>
    </source>
</evidence>
<evidence type="ECO:0000313" key="13">
    <source>
        <dbReference type="EMBL" id="MBC5636541.1"/>
    </source>
</evidence>
<evidence type="ECO:0000256" key="3">
    <source>
        <dbReference type="ARBA" id="ARBA00022553"/>
    </source>
</evidence>
<feature type="transmembrane region" description="Helical" evidence="10">
    <location>
        <begin position="119"/>
        <end position="137"/>
    </location>
</feature>
<feature type="transmembrane region" description="Helical" evidence="10">
    <location>
        <begin position="5"/>
        <end position="20"/>
    </location>
</feature>
<sequence>MKYFWGRFIVFVLLWTYLIIQYSTNSWVSILCFAGAMASFFFLSLKKVPIYVYILLSFIIFLHGLLIAEENLITIILLVYISMIASFRLREKKLKLYILMNLLISILLSYLQMSHVVAIMVMVVFLYFLILSINQYVTMLQEQRNLYEELRSEYRKLKRLNLLAEEAARVEERNRIARDIHDSVGHRLTALIMKLETLAIQTKNEDYRELKKMAEDSLGETRQAVKTLQAEESEGIATVVHLIRKLEAESQIVVQFTIKQGVLTVPLSNDHSVVLYRVLQEALTNAMRHGYSREIHVVLGKSAIGDVTFEISNAVYEVKPFTFGFGLTNMKKRLEQIGGRLDVYQKENQFYVSGIIPSE</sequence>
<protein>
    <recommendedName>
        <fullName evidence="2">histidine kinase</fullName>
        <ecNumber evidence="2">2.7.13.3</ecNumber>
    </recommendedName>
</protein>
<keyword evidence="5" id="KW-0547">Nucleotide-binding</keyword>
<dbReference type="InterPro" id="IPR050482">
    <property type="entry name" value="Sensor_HK_TwoCompSys"/>
</dbReference>
<feature type="transmembrane region" description="Helical" evidence="10">
    <location>
        <begin position="50"/>
        <end position="66"/>
    </location>
</feature>
<proteinExistence type="predicted"/>
<feature type="transmembrane region" description="Helical" evidence="10">
    <location>
        <begin position="26"/>
        <end position="43"/>
    </location>
</feature>
<dbReference type="InterPro" id="IPR036890">
    <property type="entry name" value="HATPase_C_sf"/>
</dbReference>
<keyword evidence="8" id="KW-0902">Two-component regulatory system</keyword>
<dbReference type="RefSeq" id="WP_186869246.1">
    <property type="nucleotide sequence ID" value="NZ_JACOOL010000004.1"/>
</dbReference>
<dbReference type="GO" id="GO:0046983">
    <property type="term" value="F:protein dimerization activity"/>
    <property type="evidence" value="ECO:0007669"/>
    <property type="project" value="InterPro"/>
</dbReference>
<dbReference type="GO" id="GO:0016020">
    <property type="term" value="C:membrane"/>
    <property type="evidence" value="ECO:0007669"/>
    <property type="project" value="InterPro"/>
</dbReference>
<comment type="caution">
    <text evidence="13">The sequence shown here is derived from an EMBL/GenBank/DDBJ whole genome shotgun (WGS) entry which is preliminary data.</text>
</comment>
<dbReference type="CDD" id="cd16917">
    <property type="entry name" value="HATPase_UhpB-NarQ-NarX-like"/>
    <property type="match status" value="1"/>
</dbReference>
<dbReference type="Proteomes" id="UP000637359">
    <property type="component" value="Unassembled WGS sequence"/>
</dbReference>
<feature type="domain" description="Signal transduction histidine kinase subgroup 3 dimerisation and phosphoacceptor" evidence="12">
    <location>
        <begin position="172"/>
        <end position="231"/>
    </location>
</feature>
<evidence type="ECO:0000313" key="14">
    <source>
        <dbReference type="Proteomes" id="UP000637359"/>
    </source>
</evidence>
<dbReference type="InterPro" id="IPR011712">
    <property type="entry name" value="Sig_transdc_His_kin_sub3_dim/P"/>
</dbReference>
<organism evidence="13 14">
    <name type="scientific">Ornithinibacillus hominis</name>
    <dbReference type="NCBI Taxonomy" id="2763055"/>
    <lineage>
        <taxon>Bacteria</taxon>
        <taxon>Bacillati</taxon>
        <taxon>Bacillota</taxon>
        <taxon>Bacilli</taxon>
        <taxon>Bacillales</taxon>
        <taxon>Bacillaceae</taxon>
        <taxon>Ornithinibacillus</taxon>
    </lineage>
</organism>
<evidence type="ECO:0000256" key="8">
    <source>
        <dbReference type="ARBA" id="ARBA00023012"/>
    </source>
</evidence>
<keyword evidence="9" id="KW-0175">Coiled coil</keyword>
<evidence type="ECO:0000256" key="1">
    <source>
        <dbReference type="ARBA" id="ARBA00000085"/>
    </source>
</evidence>
<evidence type="ECO:0000256" key="4">
    <source>
        <dbReference type="ARBA" id="ARBA00022679"/>
    </source>
</evidence>
<keyword evidence="10" id="KW-0812">Transmembrane</keyword>
<keyword evidence="7" id="KW-0067">ATP-binding</keyword>